<keyword evidence="3" id="KW-0805">Transcription regulation</keyword>
<dbReference type="PROSITE" id="PS01283">
    <property type="entry name" value="TBOX_1"/>
    <property type="match status" value="1"/>
</dbReference>
<keyword evidence="11" id="KW-1185">Reference proteome</keyword>
<dbReference type="PRINTS" id="PR00938">
    <property type="entry name" value="BRACHYURY"/>
</dbReference>
<dbReference type="PRINTS" id="PR00937">
    <property type="entry name" value="TBOX"/>
</dbReference>
<evidence type="ECO:0000313" key="12">
    <source>
        <dbReference type="RefSeq" id="XP_005187415.1"/>
    </source>
</evidence>
<keyword evidence="2" id="KW-0217">Developmental protein</keyword>
<dbReference type="GO" id="GO:0005634">
    <property type="term" value="C:nucleus"/>
    <property type="evidence" value="ECO:0007669"/>
    <property type="project" value="UniProtKB-SubCell"/>
</dbReference>
<dbReference type="RefSeq" id="XP_005187415.1">
    <property type="nucleotide sequence ID" value="XM_005187358.3"/>
</dbReference>
<dbReference type="GO" id="GO:0001708">
    <property type="term" value="P:cell fate specification"/>
    <property type="evidence" value="ECO:0007669"/>
    <property type="project" value="TreeGrafter"/>
</dbReference>
<name>A0A1I8NHT0_MUSDO</name>
<reference evidence="10" key="1">
    <citation type="submission" date="2020-05" db="UniProtKB">
        <authorList>
            <consortium name="EnsemblMetazoa"/>
        </authorList>
    </citation>
    <scope>IDENTIFICATION</scope>
    <source>
        <strain evidence="10">Aabys</strain>
    </source>
</reference>
<sequence length="430" mass="48546">MFNVHDLMEYRMQQQLAQEIYRQQIMQRIPDPFPPMIPMHVPMPHHLMAAPPRPKLPGNVEAKLENNDLWQQFHKIGTEMIITKSGRRMFPSMRVSVTGLEEDTQYCVLLEMVPIGDCRYKFSGSQWVPAGGAEPQSPQRMFLHPDSPANGSHWQSQAILFNKVKLTNNTLDNSGQIVLASMHKYQPRLHIIKTSDLTQLPWSPQQNFVFPETEFIAVTAYQNDRITKLKIDNNPFAKGFRETGQSKCKRKLMSSSSSSSSSSTHGEESDDCLSKADDDRSSTTSYESPQQKRLRPSENSDEESGYSSSRSSRSISPRFEDYATQHHRQQQHQQHYAHHLAYSSSPTSSFYHPQQHLMAATSLMQHPLQTLLRDPPQPHIALPATVNSPPASDNASTESTSTTSPTPPATQSNSTAQKRNNFSISAILAF</sequence>
<keyword evidence="4 7" id="KW-0238">DNA-binding</keyword>
<evidence type="ECO:0000256" key="3">
    <source>
        <dbReference type="ARBA" id="ARBA00023015"/>
    </source>
</evidence>
<dbReference type="Pfam" id="PF00907">
    <property type="entry name" value="T-box"/>
    <property type="match status" value="1"/>
</dbReference>
<protein>
    <submittedName>
        <fullName evidence="12">T-box-containing protein TBX6L</fullName>
    </submittedName>
</protein>
<organism evidence="10">
    <name type="scientific">Musca domestica</name>
    <name type="common">House fly</name>
    <dbReference type="NCBI Taxonomy" id="7370"/>
    <lineage>
        <taxon>Eukaryota</taxon>
        <taxon>Metazoa</taxon>
        <taxon>Ecdysozoa</taxon>
        <taxon>Arthropoda</taxon>
        <taxon>Hexapoda</taxon>
        <taxon>Insecta</taxon>
        <taxon>Pterygota</taxon>
        <taxon>Neoptera</taxon>
        <taxon>Endopterygota</taxon>
        <taxon>Diptera</taxon>
        <taxon>Brachycera</taxon>
        <taxon>Muscomorpha</taxon>
        <taxon>Muscoidea</taxon>
        <taxon>Muscidae</taxon>
        <taxon>Musca</taxon>
    </lineage>
</organism>
<feature type="compositionally biased region" description="Polar residues" evidence="8">
    <location>
        <begin position="282"/>
        <end position="291"/>
    </location>
</feature>
<gene>
    <name evidence="10" type="primary">101898094</name>
    <name evidence="12" type="synonym">LOC101898094</name>
</gene>
<keyword evidence="6 7" id="KW-0539">Nucleus</keyword>
<feature type="compositionally biased region" description="Low complexity" evidence="8">
    <location>
        <begin position="254"/>
        <end position="263"/>
    </location>
</feature>
<dbReference type="InterPro" id="IPR018186">
    <property type="entry name" value="TF_T-box_CS"/>
</dbReference>
<keyword evidence="5" id="KW-0804">Transcription</keyword>
<evidence type="ECO:0000256" key="4">
    <source>
        <dbReference type="ARBA" id="ARBA00023125"/>
    </source>
</evidence>
<dbReference type="InterPro" id="IPR002070">
    <property type="entry name" value="TF_Brachyury"/>
</dbReference>
<dbReference type="GO" id="GO:0000785">
    <property type="term" value="C:chromatin"/>
    <property type="evidence" value="ECO:0007669"/>
    <property type="project" value="TreeGrafter"/>
</dbReference>
<evidence type="ECO:0000256" key="6">
    <source>
        <dbReference type="ARBA" id="ARBA00023242"/>
    </source>
</evidence>
<evidence type="ECO:0000313" key="11">
    <source>
        <dbReference type="Proteomes" id="UP001652621"/>
    </source>
</evidence>
<dbReference type="FunFam" id="2.60.40.820:FF:000010">
    <property type="entry name" value="T-box transcription factor TBX6"/>
    <property type="match status" value="1"/>
</dbReference>
<dbReference type="SMART" id="SM00425">
    <property type="entry name" value="TBOX"/>
    <property type="match status" value="1"/>
</dbReference>
<dbReference type="InterPro" id="IPR036960">
    <property type="entry name" value="T-box_sf"/>
</dbReference>
<dbReference type="Gene3D" id="2.60.40.820">
    <property type="entry name" value="Transcription factor, T-box"/>
    <property type="match status" value="1"/>
</dbReference>
<dbReference type="InterPro" id="IPR046360">
    <property type="entry name" value="T-box_DNA-bd"/>
</dbReference>
<dbReference type="AlphaFoldDB" id="A0A1I8NHT0"/>
<evidence type="ECO:0000259" key="9">
    <source>
        <dbReference type="PROSITE" id="PS50252"/>
    </source>
</evidence>
<dbReference type="KEGG" id="mde:101898094"/>
<dbReference type="VEuPathDB" id="VectorBase:MDOA015287"/>
<dbReference type="GO" id="GO:0000978">
    <property type="term" value="F:RNA polymerase II cis-regulatory region sequence-specific DNA binding"/>
    <property type="evidence" value="ECO:0007669"/>
    <property type="project" value="InterPro"/>
</dbReference>
<dbReference type="GO" id="GO:0045893">
    <property type="term" value="P:positive regulation of DNA-templated transcription"/>
    <property type="evidence" value="ECO:0007669"/>
    <property type="project" value="InterPro"/>
</dbReference>
<dbReference type="SUPFAM" id="SSF49417">
    <property type="entry name" value="p53-like transcription factors"/>
    <property type="match status" value="1"/>
</dbReference>
<evidence type="ECO:0000256" key="5">
    <source>
        <dbReference type="ARBA" id="ARBA00023163"/>
    </source>
</evidence>
<dbReference type="PROSITE" id="PS50252">
    <property type="entry name" value="TBOX_3"/>
    <property type="match status" value="1"/>
</dbReference>
<feature type="region of interest" description="Disordered" evidence="8">
    <location>
        <begin position="375"/>
        <end position="420"/>
    </location>
</feature>
<dbReference type="PANTHER" id="PTHR11267:SF204">
    <property type="entry name" value="SPADETAIL"/>
    <property type="match status" value="1"/>
</dbReference>
<dbReference type="OrthoDB" id="7442607at2759"/>
<comment type="subcellular location">
    <subcellularLocation>
        <location evidence="1 7">Nucleus</location>
    </subcellularLocation>
</comment>
<feature type="region of interest" description="Disordered" evidence="8">
    <location>
        <begin position="236"/>
        <end position="315"/>
    </location>
</feature>
<dbReference type="CDD" id="cd20681">
    <property type="entry name" value="T-box_Drosocross-like"/>
    <property type="match status" value="1"/>
</dbReference>
<evidence type="ECO:0000256" key="1">
    <source>
        <dbReference type="ARBA" id="ARBA00004123"/>
    </source>
</evidence>
<dbReference type="GeneID" id="101898094"/>
<dbReference type="eggNOG" id="KOG3585">
    <property type="taxonomic scope" value="Eukaryota"/>
</dbReference>
<dbReference type="InterPro" id="IPR001699">
    <property type="entry name" value="TF_T-box"/>
</dbReference>
<dbReference type="InterPro" id="IPR008967">
    <property type="entry name" value="p53-like_TF_DNA-bd_sf"/>
</dbReference>
<evidence type="ECO:0000256" key="7">
    <source>
        <dbReference type="PROSITE-ProRule" id="PRU00201"/>
    </source>
</evidence>
<dbReference type="VEuPathDB" id="VectorBase:MDOMA2_018429"/>
<proteinExistence type="predicted"/>
<accession>A0A1I8NHT0</accession>
<feature type="compositionally biased region" description="Low complexity" evidence="8">
    <location>
        <begin position="391"/>
        <end position="416"/>
    </location>
</feature>
<dbReference type="GO" id="GO:0000981">
    <property type="term" value="F:DNA-binding transcription factor activity, RNA polymerase II-specific"/>
    <property type="evidence" value="ECO:0007669"/>
    <property type="project" value="TreeGrafter"/>
</dbReference>
<reference evidence="12" key="2">
    <citation type="submission" date="2025-04" db="UniProtKB">
        <authorList>
            <consortium name="RefSeq"/>
        </authorList>
    </citation>
    <scope>IDENTIFICATION</scope>
    <source>
        <strain evidence="12">Aabys</strain>
    </source>
</reference>
<feature type="compositionally biased region" description="Basic and acidic residues" evidence="8">
    <location>
        <begin position="272"/>
        <end position="281"/>
    </location>
</feature>
<feature type="domain" description="T-box" evidence="9">
    <location>
        <begin position="64"/>
        <end position="242"/>
    </location>
</feature>
<evidence type="ECO:0000313" key="10">
    <source>
        <dbReference type="EnsemblMetazoa" id="MDOA015287-PA"/>
    </source>
</evidence>
<dbReference type="PANTHER" id="PTHR11267">
    <property type="entry name" value="T-BOX PROTEIN-RELATED"/>
    <property type="match status" value="1"/>
</dbReference>
<evidence type="ECO:0000256" key="2">
    <source>
        <dbReference type="ARBA" id="ARBA00022473"/>
    </source>
</evidence>
<evidence type="ECO:0000256" key="8">
    <source>
        <dbReference type="SAM" id="MobiDB-lite"/>
    </source>
</evidence>
<comment type="caution">
    <text evidence="7">Lacks conserved residue(s) required for the propagation of feature annotation.</text>
</comment>
<dbReference type="Proteomes" id="UP001652621">
    <property type="component" value="Unplaced"/>
</dbReference>
<dbReference type="EnsemblMetazoa" id="MDOA015287-RA">
    <property type="protein sequence ID" value="MDOA015287-PA"/>
    <property type="gene ID" value="MDOA015287"/>
</dbReference>
<feature type="compositionally biased region" description="Low complexity" evidence="8">
    <location>
        <begin position="305"/>
        <end position="315"/>
    </location>
</feature>